<comment type="caution">
    <text evidence="2">The sequence shown here is derived from an EMBL/GenBank/DDBJ whole genome shotgun (WGS) entry which is preliminary data.</text>
</comment>
<dbReference type="OrthoDB" id="119780at2759"/>
<dbReference type="EMBL" id="CAIX01000013">
    <property type="protein sequence ID" value="CCI40951.1"/>
    <property type="molecule type" value="Genomic_DNA"/>
</dbReference>
<reference evidence="2 3" key="1">
    <citation type="submission" date="2012-05" db="EMBL/GenBank/DDBJ databases">
        <title>Recombination and specialization in a pathogen metapopulation.</title>
        <authorList>
            <person name="Gardiner A."/>
            <person name="Kemen E."/>
            <person name="Schultz-Larsen T."/>
            <person name="MacLean D."/>
            <person name="Van Oosterhout C."/>
            <person name="Jones J.D.G."/>
        </authorList>
    </citation>
    <scope>NUCLEOTIDE SEQUENCE [LARGE SCALE GENOMIC DNA]</scope>
    <source>
        <strain evidence="2 3">Ac Nc2</strain>
    </source>
</reference>
<gene>
    <name evidence="2" type="ORF">BN9_017350</name>
</gene>
<name>A0A024G2T6_9STRA</name>
<evidence type="ECO:0000313" key="2">
    <source>
        <dbReference type="EMBL" id="CCI40951.1"/>
    </source>
</evidence>
<evidence type="ECO:0000313" key="3">
    <source>
        <dbReference type="Proteomes" id="UP000053237"/>
    </source>
</evidence>
<keyword evidence="1" id="KW-1133">Transmembrane helix</keyword>
<protein>
    <submittedName>
        <fullName evidence="2">Uncharacterized protein</fullName>
    </submittedName>
</protein>
<organism evidence="2 3">
    <name type="scientific">Albugo candida</name>
    <dbReference type="NCBI Taxonomy" id="65357"/>
    <lineage>
        <taxon>Eukaryota</taxon>
        <taxon>Sar</taxon>
        <taxon>Stramenopiles</taxon>
        <taxon>Oomycota</taxon>
        <taxon>Peronosporomycetes</taxon>
        <taxon>Albuginales</taxon>
        <taxon>Albuginaceae</taxon>
        <taxon>Albugo</taxon>
    </lineage>
</organism>
<feature type="transmembrane region" description="Helical" evidence="1">
    <location>
        <begin position="129"/>
        <end position="150"/>
    </location>
</feature>
<accession>A0A024G2T6</accession>
<dbReference type="AlphaFoldDB" id="A0A024G2T6"/>
<keyword evidence="3" id="KW-1185">Reference proteome</keyword>
<keyword evidence="1" id="KW-0812">Transmembrane</keyword>
<sequence length="153" mass="17604">MYNCYPEESNTEDPVYNNEELASTPIDSNIHDEIPKHGINSSILRVKIGQLACSQPLKLCSVIFQLENHKAPPEREKNIASRCMPRRLTTQEKAELYCSRPDLNTSSELIPIISSPLWEEALRKRHRNILFACLLSLLLVFVCVVLYYIFNQI</sequence>
<dbReference type="InParanoid" id="A0A024G2T6"/>
<evidence type="ECO:0000256" key="1">
    <source>
        <dbReference type="SAM" id="Phobius"/>
    </source>
</evidence>
<dbReference type="Proteomes" id="UP000053237">
    <property type="component" value="Unassembled WGS sequence"/>
</dbReference>
<keyword evidence="1" id="KW-0472">Membrane</keyword>
<proteinExistence type="predicted"/>